<organism evidence="3 4">
    <name type="scientific">Trichomalopsis sarcophagae</name>
    <dbReference type="NCBI Taxonomy" id="543379"/>
    <lineage>
        <taxon>Eukaryota</taxon>
        <taxon>Metazoa</taxon>
        <taxon>Ecdysozoa</taxon>
        <taxon>Arthropoda</taxon>
        <taxon>Hexapoda</taxon>
        <taxon>Insecta</taxon>
        <taxon>Pterygota</taxon>
        <taxon>Neoptera</taxon>
        <taxon>Endopterygota</taxon>
        <taxon>Hymenoptera</taxon>
        <taxon>Apocrita</taxon>
        <taxon>Proctotrupomorpha</taxon>
        <taxon>Chalcidoidea</taxon>
        <taxon>Pteromalidae</taxon>
        <taxon>Pteromalinae</taxon>
        <taxon>Trichomalopsis</taxon>
    </lineage>
</organism>
<dbReference type="AlphaFoldDB" id="A0A232FHJ9"/>
<name>A0A232FHJ9_9HYME</name>
<reference evidence="3 4" key="1">
    <citation type="journal article" date="2017" name="Curr. Biol.">
        <title>The Evolution of Venom by Co-option of Single-Copy Genes.</title>
        <authorList>
            <person name="Martinson E.O."/>
            <person name="Mrinalini"/>
            <person name="Kelkar Y.D."/>
            <person name="Chang C.H."/>
            <person name="Werren J.H."/>
        </authorList>
    </citation>
    <scope>NUCLEOTIDE SEQUENCE [LARGE SCALE GENOMIC DNA]</scope>
    <source>
        <strain evidence="3 4">Alberta</strain>
        <tissue evidence="3">Whole body</tissue>
    </source>
</reference>
<feature type="compositionally biased region" description="Polar residues" evidence="1">
    <location>
        <begin position="88"/>
        <end position="111"/>
    </location>
</feature>
<gene>
    <name evidence="3" type="ORF">TSAR_011880</name>
</gene>
<feature type="compositionally biased region" description="Low complexity" evidence="1">
    <location>
        <begin position="57"/>
        <end position="80"/>
    </location>
</feature>
<feature type="chain" id="PRO_5013053848" evidence="2">
    <location>
        <begin position="17"/>
        <end position="287"/>
    </location>
</feature>
<accession>A0A232FHJ9</accession>
<dbReference type="EMBL" id="NNAY01000204">
    <property type="protein sequence ID" value="OXU30043.1"/>
    <property type="molecule type" value="Genomic_DNA"/>
</dbReference>
<feature type="region of interest" description="Disordered" evidence="1">
    <location>
        <begin position="47"/>
        <end position="130"/>
    </location>
</feature>
<protein>
    <submittedName>
        <fullName evidence="3">Uncharacterized protein</fullName>
    </submittedName>
</protein>
<evidence type="ECO:0000313" key="4">
    <source>
        <dbReference type="Proteomes" id="UP000215335"/>
    </source>
</evidence>
<comment type="caution">
    <text evidence="3">The sequence shown here is derived from an EMBL/GenBank/DDBJ whole genome shotgun (WGS) entry which is preliminary data.</text>
</comment>
<proteinExistence type="predicted"/>
<feature type="compositionally biased region" description="Low complexity" evidence="1">
    <location>
        <begin position="162"/>
        <end position="182"/>
    </location>
</feature>
<dbReference type="Proteomes" id="UP000215335">
    <property type="component" value="Unassembled WGS sequence"/>
</dbReference>
<dbReference type="STRING" id="543379.A0A232FHJ9"/>
<evidence type="ECO:0000256" key="2">
    <source>
        <dbReference type="SAM" id="SignalP"/>
    </source>
</evidence>
<evidence type="ECO:0000256" key="1">
    <source>
        <dbReference type="SAM" id="MobiDB-lite"/>
    </source>
</evidence>
<feature type="region of interest" description="Disordered" evidence="1">
    <location>
        <begin position="162"/>
        <end position="188"/>
    </location>
</feature>
<evidence type="ECO:0000313" key="3">
    <source>
        <dbReference type="EMBL" id="OXU30043.1"/>
    </source>
</evidence>
<feature type="signal peptide" evidence="2">
    <location>
        <begin position="1"/>
        <end position="16"/>
    </location>
</feature>
<keyword evidence="2" id="KW-0732">Signal</keyword>
<keyword evidence="4" id="KW-1185">Reference proteome</keyword>
<sequence length="287" mass="30325">MFTLVWQLWLWSEGDASSSNEAVHLQQRLRSLSTELVTLRNRLHVGQPAGAAGGAGSNNNNNNNNSSSGKPDKSPSSGAPAVPPRTSLAHTAGSSGHTLTASALVHQQQHGHGTAGPNGTALNGSSNHRMADLEPTKRHCSLPDDGMVSCVTALTTRSASSAVISDAKSSSKHQQQQGKTGSNGQQQQQIVGPVNSAALDDLIHLPGPLTEDAVLKCLQARFCAKHYHVNTNKDVVPDDLVAVFYKHTCNFGFATHLFGSELKALYASDTVPRGVSFRISPTSHTDL</sequence>